<name>A0AAW5RAF3_ACIJU</name>
<gene>
    <name evidence="1" type="ORF">KTH64_07650</name>
</gene>
<accession>A0AAW5RAF3</accession>
<evidence type="ECO:0008006" key="3">
    <source>
        <dbReference type="Google" id="ProtNLM"/>
    </source>
</evidence>
<evidence type="ECO:0000313" key="1">
    <source>
        <dbReference type="EMBL" id="MCU4396837.1"/>
    </source>
</evidence>
<protein>
    <recommendedName>
        <fullName evidence="3">Integrase</fullName>
    </recommendedName>
</protein>
<proteinExistence type="predicted"/>
<dbReference type="EMBL" id="JAHPRE010000025">
    <property type="protein sequence ID" value="MCU4396837.1"/>
    <property type="molecule type" value="Genomic_DNA"/>
</dbReference>
<organism evidence="1 2">
    <name type="scientific">Acinetobacter junii</name>
    <dbReference type="NCBI Taxonomy" id="40215"/>
    <lineage>
        <taxon>Bacteria</taxon>
        <taxon>Pseudomonadati</taxon>
        <taxon>Pseudomonadota</taxon>
        <taxon>Gammaproteobacteria</taxon>
        <taxon>Moraxellales</taxon>
        <taxon>Moraxellaceae</taxon>
        <taxon>Acinetobacter</taxon>
    </lineage>
</organism>
<dbReference type="RefSeq" id="WP_262578899.1">
    <property type="nucleotide sequence ID" value="NZ_JAHPRE010000025.1"/>
</dbReference>
<evidence type="ECO:0000313" key="2">
    <source>
        <dbReference type="Proteomes" id="UP001208534"/>
    </source>
</evidence>
<reference evidence="1" key="1">
    <citation type="submission" date="2021-06" db="EMBL/GenBank/DDBJ databases">
        <title>Propagation of a rapidly emergent carbapenem-resistant Acinetobacter baumannii lineage by various extra-hospital transmission networks.</title>
        <authorList>
            <person name="Calix J."/>
        </authorList>
    </citation>
    <scope>NUCLEOTIDE SEQUENCE</scope>
    <source>
        <strain evidence="1">WU_MDCI_Aw63</strain>
    </source>
</reference>
<dbReference type="Proteomes" id="UP001208534">
    <property type="component" value="Unassembled WGS sequence"/>
</dbReference>
<sequence>MLSDAGFLEAYEKLKQQVLFFEFENIPTELSDELIKLYQKAHSIQTQIIATRKIGAEFRYASLTYFACIQAESISMDAYLILQASYAIDTCYKQLKQIEGSENKQKQVYDLHRYISRYLLEIQPNTAPYRSESIQALKFLVKFIRDLTCNTENNKTELWNKIYSIDEFTHIDIKNYIHSFEIILKNIDTGRITHRSRLSKRTGKLSWATPAQKSRYSSRTTTSTIDLGYGATLDIPPPGVIIDEDGEVDIEEEAVEYYAQDIDTQEFQKQIVTPYIEEIAKHRQRRLLPFISNPYYIEPQALARIIELFSQKLQTDTKEGQMSAACLLSLVTGLPPIELLNYRNLIKQGVLSELKQNKKTIYLLNLELNISQQKINILKNHRINDDISHQLYLPAAWFEYLPQDTNNISIQDIKKYLKNVTKNQFVGHLTIEKLQAQIYFHIRYQTFNEYLAHLVAGKDAKHNLPGMYYGGIPKTTVNEAYLCYLKTVFNDAEFLDDKELTQEYKILEKRFAENPPKQNERLGSQLALSKDFVAEIFSVLHHHCQKNIQVSQHPIKQINAYACWMWHLNLLCLTRRPQENLLGNPEDYLSELQFTYINDKKNSKSRKDGRFIPIPPFFDKALQNYQSFLSDLMQRYKALFTRISVLAKVNESHLFGSIIKSPKILPISLNEWKKVKLEPLSRNWIKSYMEEVLPKNMYANWLRHFGMNMLMKNSCGASNNLSFHFIQALYGHDQRDQEIFHPHSSTVPHTYLTEVIEKMEKVIAELHIQHLVRK</sequence>
<dbReference type="AlphaFoldDB" id="A0AAW5RAF3"/>
<comment type="caution">
    <text evidence="1">The sequence shown here is derived from an EMBL/GenBank/DDBJ whole genome shotgun (WGS) entry which is preliminary data.</text>
</comment>